<dbReference type="KEGG" id="cvn:111115829"/>
<comment type="function">
    <text evidence="12">Transposase-derived protein that may have nuclease activity. Does not have transposase activity.</text>
</comment>
<dbReference type="GO" id="GO:0004518">
    <property type="term" value="F:nuclease activity"/>
    <property type="evidence" value="ECO:0007669"/>
    <property type="project" value="UniProtKB-KW"/>
</dbReference>
<evidence type="ECO:0000256" key="2">
    <source>
        <dbReference type="ARBA" id="ARBA00004123"/>
    </source>
</evidence>
<evidence type="ECO:0000313" key="14">
    <source>
        <dbReference type="Proteomes" id="UP000694844"/>
    </source>
</evidence>
<dbReference type="GO" id="GO:0005634">
    <property type="term" value="C:nucleus"/>
    <property type="evidence" value="ECO:0007669"/>
    <property type="project" value="UniProtKB-SubCell"/>
</dbReference>
<dbReference type="GeneID" id="111115829"/>
<dbReference type="InterPro" id="IPR026103">
    <property type="entry name" value="HARBI1_animal"/>
</dbReference>
<dbReference type="OrthoDB" id="6103100at2759"/>
<dbReference type="GO" id="GO:0046872">
    <property type="term" value="F:metal ion binding"/>
    <property type="evidence" value="ECO:0007669"/>
    <property type="project" value="UniProtKB-KW"/>
</dbReference>
<dbReference type="PRINTS" id="PR02086">
    <property type="entry name" value="PUTNUCHARBI1"/>
</dbReference>
<dbReference type="GO" id="GO:0005737">
    <property type="term" value="C:cytoplasm"/>
    <property type="evidence" value="ECO:0007669"/>
    <property type="project" value="UniProtKB-SubCell"/>
</dbReference>
<comment type="subcellular location">
    <subcellularLocation>
        <location evidence="3">Cytoplasm</location>
    </subcellularLocation>
    <subcellularLocation>
        <location evidence="2">Nucleus</location>
    </subcellularLocation>
</comment>
<reference evidence="15" key="1">
    <citation type="submission" date="2025-08" db="UniProtKB">
        <authorList>
            <consortium name="RefSeq"/>
        </authorList>
    </citation>
    <scope>IDENTIFICATION</scope>
    <source>
        <tissue evidence="15">Whole sample</tissue>
    </source>
</reference>
<accession>A0A8B8C3W9</accession>
<evidence type="ECO:0000256" key="11">
    <source>
        <dbReference type="ARBA" id="ARBA00030126"/>
    </source>
</evidence>
<proteinExistence type="inferred from homology"/>
<evidence type="ECO:0000259" key="13">
    <source>
        <dbReference type="Pfam" id="PF13359"/>
    </source>
</evidence>
<evidence type="ECO:0000256" key="12">
    <source>
        <dbReference type="ARBA" id="ARBA00045850"/>
    </source>
</evidence>
<dbReference type="GO" id="GO:0016787">
    <property type="term" value="F:hydrolase activity"/>
    <property type="evidence" value="ECO:0007669"/>
    <property type="project" value="UniProtKB-KW"/>
</dbReference>
<dbReference type="InterPro" id="IPR027806">
    <property type="entry name" value="HARBI1_dom"/>
</dbReference>
<protein>
    <recommendedName>
        <fullName evidence="5">Putative nuclease HARBI1</fullName>
    </recommendedName>
    <alternativeName>
        <fullName evidence="11">Harbinger transposase-derived nuclease</fullName>
    </alternativeName>
</protein>
<keyword evidence="6" id="KW-0963">Cytoplasm</keyword>
<evidence type="ECO:0000256" key="7">
    <source>
        <dbReference type="ARBA" id="ARBA00022722"/>
    </source>
</evidence>
<evidence type="ECO:0000256" key="4">
    <source>
        <dbReference type="ARBA" id="ARBA00006958"/>
    </source>
</evidence>
<gene>
    <name evidence="15" type="primary">LOC111115829</name>
</gene>
<keyword evidence="14" id="KW-1185">Reference proteome</keyword>
<keyword evidence="8" id="KW-0479">Metal-binding</keyword>
<dbReference type="AlphaFoldDB" id="A0A8B8C3W9"/>
<organism evidence="14 15">
    <name type="scientific">Crassostrea virginica</name>
    <name type="common">Eastern oyster</name>
    <dbReference type="NCBI Taxonomy" id="6565"/>
    <lineage>
        <taxon>Eukaryota</taxon>
        <taxon>Metazoa</taxon>
        <taxon>Spiralia</taxon>
        <taxon>Lophotrochozoa</taxon>
        <taxon>Mollusca</taxon>
        <taxon>Bivalvia</taxon>
        <taxon>Autobranchia</taxon>
        <taxon>Pteriomorphia</taxon>
        <taxon>Ostreida</taxon>
        <taxon>Ostreoidea</taxon>
        <taxon>Ostreidae</taxon>
        <taxon>Crassostrea</taxon>
    </lineage>
</organism>
<keyword evidence="7" id="KW-0540">Nuclease</keyword>
<dbReference type="Pfam" id="PF13359">
    <property type="entry name" value="DDE_Tnp_4"/>
    <property type="match status" value="1"/>
</dbReference>
<evidence type="ECO:0000256" key="10">
    <source>
        <dbReference type="ARBA" id="ARBA00023242"/>
    </source>
</evidence>
<keyword evidence="9" id="KW-0378">Hydrolase</keyword>
<dbReference type="Proteomes" id="UP000694844">
    <property type="component" value="Chromosome 9"/>
</dbReference>
<dbReference type="PANTHER" id="PTHR22930:SF250">
    <property type="entry name" value="NUCLEASE HARBI1-LIKE PROTEIN"/>
    <property type="match status" value="1"/>
</dbReference>
<evidence type="ECO:0000256" key="6">
    <source>
        <dbReference type="ARBA" id="ARBA00022490"/>
    </source>
</evidence>
<sequence>MAAFLLLFENERALRRERVFRDRGNPIDNFTDIELIARYRFPSRTILSLTDLVRDRVQHPTSRSHAIPALVQVLTTLRFLAKGDYLSEVADMHGISLSSASRIIHSVCSALCLCLDNIRFPTTLQDLKRVKDEFYKIQNFPNVVGAIDGTLIPIQGMAGEEEPTFICRKGFHAINVQAVAVANLSFTNIVVRWPGSTHDAFILANSSLPQIMGGVNGWLLGDSGYPLKKWLLTPIAQPSNQQEQRYNFSHCSTRNTVERAFGILKSRFRCLHKTGGSLQFSKEKCTKIIECCFRLHNKAISERVPLQVGNNAVPVYHNHDLYNGNGNDGFALRQRIVHRF</sequence>
<feature type="domain" description="DDE Tnp4" evidence="13">
    <location>
        <begin position="147"/>
        <end position="297"/>
    </location>
</feature>
<comment type="cofactor">
    <cofactor evidence="1">
        <name>a divalent metal cation</name>
        <dbReference type="ChEBI" id="CHEBI:60240"/>
    </cofactor>
</comment>
<evidence type="ECO:0000256" key="9">
    <source>
        <dbReference type="ARBA" id="ARBA00022801"/>
    </source>
</evidence>
<evidence type="ECO:0000256" key="3">
    <source>
        <dbReference type="ARBA" id="ARBA00004496"/>
    </source>
</evidence>
<dbReference type="InterPro" id="IPR045249">
    <property type="entry name" value="HARBI1-like"/>
</dbReference>
<name>A0A8B8C3W9_CRAVI</name>
<evidence type="ECO:0000256" key="5">
    <source>
        <dbReference type="ARBA" id="ARBA00015519"/>
    </source>
</evidence>
<dbReference type="RefSeq" id="XP_022310398.1">
    <property type="nucleotide sequence ID" value="XM_022454690.1"/>
</dbReference>
<evidence type="ECO:0000313" key="15">
    <source>
        <dbReference type="RefSeq" id="XP_022310398.1"/>
    </source>
</evidence>
<evidence type="ECO:0000256" key="8">
    <source>
        <dbReference type="ARBA" id="ARBA00022723"/>
    </source>
</evidence>
<keyword evidence="10" id="KW-0539">Nucleus</keyword>
<dbReference type="PANTHER" id="PTHR22930">
    <property type="match status" value="1"/>
</dbReference>
<comment type="similarity">
    <text evidence="4">Belongs to the HARBI1 family.</text>
</comment>
<evidence type="ECO:0000256" key="1">
    <source>
        <dbReference type="ARBA" id="ARBA00001968"/>
    </source>
</evidence>